<evidence type="ECO:0000259" key="1">
    <source>
        <dbReference type="Pfam" id="PF24476"/>
    </source>
</evidence>
<organism evidence="2 3">
    <name type="scientific">Metarhizium humberi</name>
    <dbReference type="NCBI Taxonomy" id="2596975"/>
    <lineage>
        <taxon>Eukaryota</taxon>
        <taxon>Fungi</taxon>
        <taxon>Dikarya</taxon>
        <taxon>Ascomycota</taxon>
        <taxon>Pezizomycotina</taxon>
        <taxon>Sordariomycetes</taxon>
        <taxon>Hypocreomycetidae</taxon>
        <taxon>Hypocreales</taxon>
        <taxon>Clavicipitaceae</taxon>
        <taxon>Metarhizium</taxon>
    </lineage>
</organism>
<feature type="domain" description="DUF7580" evidence="1">
    <location>
        <begin position="196"/>
        <end position="579"/>
    </location>
</feature>
<evidence type="ECO:0000313" key="3">
    <source>
        <dbReference type="Proteomes" id="UP000764110"/>
    </source>
</evidence>
<dbReference type="PANTHER" id="PTHR35186">
    <property type="entry name" value="ANK_REP_REGION DOMAIN-CONTAINING PROTEIN"/>
    <property type="match status" value="1"/>
</dbReference>
<dbReference type="PANTHER" id="PTHR35186:SF4">
    <property type="entry name" value="PRION-INHIBITION AND PROPAGATION HELO DOMAIN-CONTAINING PROTEIN"/>
    <property type="match status" value="1"/>
</dbReference>
<proteinExistence type="predicted"/>
<dbReference type="InterPro" id="IPR056002">
    <property type="entry name" value="DUF7580"/>
</dbReference>
<reference evidence="2 3" key="1">
    <citation type="submission" date="2020-07" db="EMBL/GenBank/DDBJ databases">
        <title>Metarhizium humberi genome.</title>
        <authorList>
            <person name="Lysoe E."/>
        </authorList>
    </citation>
    <scope>NUCLEOTIDE SEQUENCE [LARGE SCALE GENOMIC DNA]</scope>
    <source>
        <strain evidence="2 3">ESALQ1638</strain>
    </source>
</reference>
<accession>A0A9P8MEW3</accession>
<gene>
    <name evidence="2" type="ORF">MHUMG1_03116</name>
</gene>
<sequence>MSGFEVVGVVLGTIPLVISAIEHYERVARTVQILRRRAKVMHALARSLRTEQRILENTCETLLGGVVPADCVKPLLAEPFGPLWQDDKISLEVERRLDYTTEDFKDLVESIKEALQELRVKLDLGSDMEVKEGSVVGKRALLKIAANAVNISQHEDAVNKIADANRKLEMLLAGNLRNETLRKRTFGGKLSGLLQTVTRSIYNALRLSLPCGCAQSHSVHLGLPVLPLIGKGQDVERTVRKLDFHVTFANEPQRFRDQSHTTWAWEEVLLRMLELPRENKRKQPVHVRPTPKAKRLNLSKRRVGFAEDATPRLQDLTLQAANHGEGELIRPEGDLAEFPQLSNLCESFNRKPQSAIYGYIADGSANPSPKFGVYYPTSSDNSDPCLTVSLSSLLDQSPRPPPLSWRHRIAAVVAASLLHLHGTPWIPSKLASKDVYFIRRHGKVEYDQVFVTTKPENSSAVYDGGGDDSASYDGNPSLHALGVLLMEVMLWKSIYDFWDDVKSKYSHTPAHVFLNIRSDNGFRRTSSVLERIGFSGGQAYRDAVEHCIKCDLRCDFESLDNEEFRDAVYHYVVAPLQDAARIATVPMISGKGRFACTA</sequence>
<protein>
    <recommendedName>
        <fullName evidence="1">DUF7580 domain-containing protein</fullName>
    </recommendedName>
</protein>
<dbReference type="AlphaFoldDB" id="A0A9P8MEW3"/>
<name>A0A9P8MEW3_9HYPO</name>
<dbReference type="Pfam" id="PF24476">
    <property type="entry name" value="DUF7580"/>
    <property type="match status" value="1"/>
</dbReference>
<dbReference type="Proteomes" id="UP000764110">
    <property type="component" value="Unassembled WGS sequence"/>
</dbReference>
<keyword evidence="3" id="KW-1185">Reference proteome</keyword>
<comment type="caution">
    <text evidence="2">The sequence shown here is derived from an EMBL/GenBank/DDBJ whole genome shotgun (WGS) entry which is preliminary data.</text>
</comment>
<evidence type="ECO:0000313" key="2">
    <source>
        <dbReference type="EMBL" id="KAH0599002.1"/>
    </source>
</evidence>
<dbReference type="EMBL" id="JACEFI010000004">
    <property type="protein sequence ID" value="KAH0599002.1"/>
    <property type="molecule type" value="Genomic_DNA"/>
</dbReference>